<keyword evidence="6" id="KW-0406">Ion transport</keyword>
<dbReference type="PANTHER" id="PTHR32552:SF81">
    <property type="entry name" value="TONB-DEPENDENT OUTER MEMBRANE RECEPTOR"/>
    <property type="match status" value="1"/>
</dbReference>
<keyword evidence="10" id="KW-0732">Signal</keyword>
<sequence length="815" mass="88850">MLKRALGATVSVCAFAMVMQSAAAQDVSGEAEPEMESRTLSTVTVTATRREENIQSTGASVSALDSEALLDRSVQSVEDVADMVPGLHVSNYQGDTSIFIRGIGTPVIVAGADSSTATYLDGVYLSRAAAIGPGFFDIERVEVLRGPQGTLYGRNATGGAVNIITKRPTDEFAGEARLILGNYDRTHAFAALSGPLNDRVRARLAVQKEDRDGYTTVHLPRGTLPASQPDRTFDAEDKHDITARATVEVDLTPTAMLTLTGDYYEADDRANVFHFASLGYQDEVSGWLGTREGSQTLPYFGIKNSGRISAPTSRDIFSAVDYFNETSVWGLTGRLDWALGDYDVQVITGYKNSNPDFQNSFDLGDTFNTYIHRAEDHEQWNADFQLSSPSGGRFSWIAGGGYFSEENDIQNNIFGDFWEPILTQGLLDLQTAGVLPPFPVSIPESTLCCELHLNGRQETEAFNIFIDTSFDLTDRLTLKAGLRYSEEERDGFQNFDLAFLPSAPGGSLVRFAPEVLFFPNAVSESRDGVQPDPFGFVVAPVEGPATFDAATPKFALEWTATDDLLLYASAQRGFKSGGYNIGSSQRTPYEPEEIWAYEAGLKAGLLDKRLRLNAATFIYDYTNLQAQDSIANQPIIRNVGKAEVRGAEVEFAALLGNVFQLDGSVTYLDAVFTEGELTEPLRPAPLTDEPGSTLRNLDGLRLPRAPEWKMNIGAQADFAAFGGDLTLRADYAWQDQVFFTVFNINAASQDSYGVLRARATYAPGHGQYKVALFGENLTDETYFTNQILTGTTYGAEFVGSLGAPCTFGIELSTQF</sequence>
<evidence type="ECO:0000256" key="6">
    <source>
        <dbReference type="ARBA" id="ARBA00023065"/>
    </source>
</evidence>
<keyword evidence="3" id="KW-0410">Iron transport</keyword>
<dbReference type="Gene3D" id="2.40.170.20">
    <property type="entry name" value="TonB-dependent receptor, beta-barrel domain"/>
    <property type="match status" value="1"/>
</dbReference>
<evidence type="ECO:0000256" key="2">
    <source>
        <dbReference type="ARBA" id="ARBA00022448"/>
    </source>
</evidence>
<protein>
    <submittedName>
        <fullName evidence="13">TonB-dependent receptor</fullName>
    </submittedName>
</protein>
<dbReference type="PROSITE" id="PS52016">
    <property type="entry name" value="TONB_DEPENDENT_REC_3"/>
    <property type="match status" value="1"/>
</dbReference>
<evidence type="ECO:0000256" key="8">
    <source>
        <dbReference type="ARBA" id="ARBA00023136"/>
    </source>
</evidence>
<feature type="domain" description="TonB-dependent receptor plug" evidence="12">
    <location>
        <begin position="54"/>
        <end position="160"/>
    </location>
</feature>
<dbReference type="Pfam" id="PF07715">
    <property type="entry name" value="Plug"/>
    <property type="match status" value="1"/>
</dbReference>
<dbReference type="EMBL" id="KZ155800">
    <property type="protein sequence ID" value="OUS44817.1"/>
    <property type="molecule type" value="Genomic_DNA"/>
</dbReference>
<evidence type="ECO:0000256" key="7">
    <source>
        <dbReference type="ARBA" id="ARBA00023077"/>
    </source>
</evidence>
<dbReference type="PANTHER" id="PTHR32552">
    <property type="entry name" value="FERRICHROME IRON RECEPTOR-RELATED"/>
    <property type="match status" value="1"/>
</dbReference>
<evidence type="ECO:0000259" key="12">
    <source>
        <dbReference type="Pfam" id="PF07715"/>
    </source>
</evidence>
<keyword evidence="7" id="KW-0798">TonB box</keyword>
<keyword evidence="13" id="KW-0675">Receptor</keyword>
<dbReference type="InterPro" id="IPR036942">
    <property type="entry name" value="Beta-barrel_TonB_sf"/>
</dbReference>
<proteinExistence type="predicted"/>
<evidence type="ECO:0000259" key="11">
    <source>
        <dbReference type="Pfam" id="PF00593"/>
    </source>
</evidence>
<evidence type="ECO:0000256" key="10">
    <source>
        <dbReference type="SAM" id="SignalP"/>
    </source>
</evidence>
<gene>
    <name evidence="13" type="ORF">BE221DRAFT_200907</name>
</gene>
<keyword evidence="2" id="KW-0813">Transport</keyword>
<evidence type="ECO:0000313" key="13">
    <source>
        <dbReference type="EMBL" id="OUS44817.1"/>
    </source>
</evidence>
<dbReference type="AlphaFoldDB" id="A0A1Y5I7Y8"/>
<evidence type="ECO:0000256" key="4">
    <source>
        <dbReference type="ARBA" id="ARBA00022692"/>
    </source>
</evidence>
<evidence type="ECO:0000256" key="5">
    <source>
        <dbReference type="ARBA" id="ARBA00023004"/>
    </source>
</evidence>
<comment type="subcellular location">
    <subcellularLocation>
        <location evidence="1">Cell outer membrane</location>
        <topology evidence="1">Multi-pass membrane protein</topology>
    </subcellularLocation>
</comment>
<feature type="chain" id="PRO_5012689589" evidence="10">
    <location>
        <begin position="25"/>
        <end position="815"/>
    </location>
</feature>
<name>A0A1Y5I7Y8_OSTTA</name>
<accession>A0A1Y5I7Y8</accession>
<keyword evidence="5" id="KW-0408">Iron</keyword>
<dbReference type="InterPro" id="IPR000531">
    <property type="entry name" value="Beta-barrel_TonB"/>
</dbReference>
<dbReference type="InterPro" id="IPR012910">
    <property type="entry name" value="Plug_dom"/>
</dbReference>
<reference evidence="13" key="1">
    <citation type="submission" date="2017-04" db="EMBL/GenBank/DDBJ databases">
        <title>Population genomics of picophytoplankton unveils novel chromosome hypervariability.</title>
        <authorList>
            <consortium name="DOE Joint Genome Institute"/>
            <person name="Blanc-Mathieu R."/>
            <person name="Krasovec M."/>
            <person name="Hebrard M."/>
            <person name="Yau S."/>
            <person name="Desgranges E."/>
            <person name="Martin J."/>
            <person name="Schackwitz W."/>
            <person name="Kuo A."/>
            <person name="Salin G."/>
            <person name="Donnadieu C."/>
            <person name="Desdevises Y."/>
            <person name="Sanchez-Ferandin S."/>
            <person name="Moreau H."/>
            <person name="Rivals E."/>
            <person name="Grigoriev I.V."/>
            <person name="Grimsley N."/>
            <person name="Eyre-Walker A."/>
            <person name="Piganeau G."/>
        </authorList>
    </citation>
    <scope>NUCLEOTIDE SEQUENCE [LARGE SCALE GENOMIC DNA]</scope>
    <source>
        <strain evidence="13">RCC 1115</strain>
    </source>
</reference>
<dbReference type="CDD" id="cd01347">
    <property type="entry name" value="ligand_gated_channel"/>
    <property type="match status" value="1"/>
</dbReference>
<dbReference type="InterPro" id="IPR039426">
    <property type="entry name" value="TonB-dep_rcpt-like"/>
</dbReference>
<organism evidence="13">
    <name type="scientific">Ostreococcus tauri</name>
    <name type="common">Marine green alga</name>
    <dbReference type="NCBI Taxonomy" id="70448"/>
    <lineage>
        <taxon>Eukaryota</taxon>
        <taxon>Viridiplantae</taxon>
        <taxon>Chlorophyta</taxon>
        <taxon>Mamiellophyceae</taxon>
        <taxon>Mamiellales</taxon>
        <taxon>Bathycoccaceae</taxon>
        <taxon>Ostreococcus</taxon>
    </lineage>
</organism>
<evidence type="ECO:0000256" key="1">
    <source>
        <dbReference type="ARBA" id="ARBA00004571"/>
    </source>
</evidence>
<keyword evidence="4" id="KW-0812">Transmembrane</keyword>
<dbReference type="GO" id="GO:0006826">
    <property type="term" value="P:iron ion transport"/>
    <property type="evidence" value="ECO:0007669"/>
    <property type="project" value="UniProtKB-KW"/>
</dbReference>
<feature type="domain" description="TonB-dependent receptor-like beta-barrel" evidence="11">
    <location>
        <begin position="270"/>
        <end position="777"/>
    </location>
</feature>
<dbReference type="Pfam" id="PF00593">
    <property type="entry name" value="TonB_dep_Rec_b-barrel"/>
    <property type="match status" value="1"/>
</dbReference>
<keyword evidence="8" id="KW-0472">Membrane</keyword>
<feature type="signal peptide" evidence="10">
    <location>
        <begin position="1"/>
        <end position="24"/>
    </location>
</feature>
<evidence type="ECO:0000256" key="3">
    <source>
        <dbReference type="ARBA" id="ARBA00022496"/>
    </source>
</evidence>
<dbReference type="SUPFAM" id="SSF56935">
    <property type="entry name" value="Porins"/>
    <property type="match status" value="1"/>
</dbReference>
<dbReference type="Proteomes" id="UP000195557">
    <property type="component" value="Unassembled WGS sequence"/>
</dbReference>
<keyword evidence="9" id="KW-0998">Cell outer membrane</keyword>
<evidence type="ECO:0000256" key="9">
    <source>
        <dbReference type="ARBA" id="ARBA00023237"/>
    </source>
</evidence>